<name>A0A834SNI6_9FABA</name>
<comment type="caution">
    <text evidence="1">The sequence shown here is derived from an EMBL/GenBank/DDBJ whole genome shotgun (WGS) entry which is preliminary data.</text>
</comment>
<organism evidence="1 2">
    <name type="scientific">Senna tora</name>
    <dbReference type="NCBI Taxonomy" id="362788"/>
    <lineage>
        <taxon>Eukaryota</taxon>
        <taxon>Viridiplantae</taxon>
        <taxon>Streptophyta</taxon>
        <taxon>Embryophyta</taxon>
        <taxon>Tracheophyta</taxon>
        <taxon>Spermatophyta</taxon>
        <taxon>Magnoliopsida</taxon>
        <taxon>eudicotyledons</taxon>
        <taxon>Gunneridae</taxon>
        <taxon>Pentapetalae</taxon>
        <taxon>rosids</taxon>
        <taxon>fabids</taxon>
        <taxon>Fabales</taxon>
        <taxon>Fabaceae</taxon>
        <taxon>Caesalpinioideae</taxon>
        <taxon>Cassia clade</taxon>
        <taxon>Senna</taxon>
    </lineage>
</organism>
<accession>A0A834SNI6</accession>
<reference evidence="1" key="1">
    <citation type="submission" date="2020-09" db="EMBL/GenBank/DDBJ databases">
        <title>Genome-Enabled Discovery of Anthraquinone Biosynthesis in Senna tora.</title>
        <authorList>
            <person name="Kang S.-H."/>
            <person name="Pandey R.P."/>
            <person name="Lee C.-M."/>
            <person name="Sim J.-S."/>
            <person name="Jeong J.-T."/>
            <person name="Choi B.-S."/>
            <person name="Jung M."/>
            <person name="Ginzburg D."/>
            <person name="Zhao K."/>
            <person name="Won S.Y."/>
            <person name="Oh T.-J."/>
            <person name="Yu Y."/>
            <person name="Kim N.-H."/>
            <person name="Lee O.R."/>
            <person name="Lee T.-H."/>
            <person name="Bashyal P."/>
            <person name="Kim T.-S."/>
            <person name="Lee W.-H."/>
            <person name="Kawkins C."/>
            <person name="Kim C.-K."/>
            <person name="Kim J.S."/>
            <person name="Ahn B.O."/>
            <person name="Rhee S.Y."/>
            <person name="Sohng J.K."/>
        </authorList>
    </citation>
    <scope>NUCLEOTIDE SEQUENCE</scope>
    <source>
        <tissue evidence="1">Leaf</tissue>
    </source>
</reference>
<sequence length="32" mass="3587">MGLFQVKSPKLALPIIKGPTTTSFKRRSHFLS</sequence>
<evidence type="ECO:0000313" key="2">
    <source>
        <dbReference type="Proteomes" id="UP000634136"/>
    </source>
</evidence>
<evidence type="ECO:0000313" key="1">
    <source>
        <dbReference type="EMBL" id="KAF7804032.1"/>
    </source>
</evidence>
<protein>
    <submittedName>
        <fullName evidence="1">Uncharacterized protein</fullName>
    </submittedName>
</protein>
<dbReference type="Proteomes" id="UP000634136">
    <property type="component" value="Unassembled WGS sequence"/>
</dbReference>
<proteinExistence type="predicted"/>
<dbReference type="AlphaFoldDB" id="A0A834SNI6"/>
<dbReference type="EMBL" id="JAAIUW010000013">
    <property type="protein sequence ID" value="KAF7804032.1"/>
    <property type="molecule type" value="Genomic_DNA"/>
</dbReference>
<keyword evidence="2" id="KW-1185">Reference proteome</keyword>
<gene>
    <name evidence="1" type="ORF">G2W53_043143</name>
</gene>